<gene>
    <name evidence="2" type="ORF">WN72_05610</name>
</gene>
<evidence type="ECO:0000313" key="2">
    <source>
        <dbReference type="EMBL" id="QOZ65943.1"/>
    </source>
</evidence>
<dbReference type="Proteomes" id="UP000594015">
    <property type="component" value="Chromosome"/>
</dbReference>
<feature type="compositionally biased region" description="Basic and acidic residues" evidence="1">
    <location>
        <begin position="54"/>
        <end position="64"/>
    </location>
</feature>
<dbReference type="AlphaFoldDB" id="A0AAE7NM82"/>
<dbReference type="EMBL" id="CP030050">
    <property type="protein sequence ID" value="QOZ65943.1"/>
    <property type="molecule type" value="Genomic_DNA"/>
</dbReference>
<sequence length="102" mass="11076">MPPDAEGIGRFLRPETRSASQGARPSDAAAEPTYALSIGQQQERACRGRKGGKSRADDKGDKGKAPTRPPAGRPVFADEVRRMRPPDKGESDLRDLCRVQCD</sequence>
<evidence type="ECO:0000256" key="1">
    <source>
        <dbReference type="SAM" id="MobiDB-lite"/>
    </source>
</evidence>
<name>A0AAE7NM82_9BRAD</name>
<accession>A0AAE7NM82</accession>
<feature type="region of interest" description="Disordered" evidence="1">
    <location>
        <begin position="1"/>
        <end position="102"/>
    </location>
</feature>
<feature type="compositionally biased region" description="Basic and acidic residues" evidence="1">
    <location>
        <begin position="76"/>
        <end position="102"/>
    </location>
</feature>
<proteinExistence type="predicted"/>
<dbReference type="KEGG" id="barh:WN72_05610"/>
<protein>
    <submittedName>
        <fullName evidence="2">Uncharacterized protein</fullName>
    </submittedName>
</protein>
<evidence type="ECO:0000313" key="3">
    <source>
        <dbReference type="Proteomes" id="UP000594015"/>
    </source>
</evidence>
<reference evidence="2 3" key="1">
    <citation type="submission" date="2018-06" db="EMBL/GenBank/DDBJ databases">
        <title>Comparative genomics of Bradyrhizobium nodulating Arachidis hypogaea.</title>
        <authorList>
            <person name="Li Y."/>
        </authorList>
    </citation>
    <scope>NUCLEOTIDE SEQUENCE [LARGE SCALE GENOMIC DNA]</scope>
    <source>
        <strain evidence="2 3">CCBAU 051107</strain>
    </source>
</reference>
<organism evidence="2 3">
    <name type="scientific">Bradyrhizobium arachidis</name>
    <dbReference type="NCBI Taxonomy" id="858423"/>
    <lineage>
        <taxon>Bacteria</taxon>
        <taxon>Pseudomonadati</taxon>
        <taxon>Pseudomonadota</taxon>
        <taxon>Alphaproteobacteria</taxon>
        <taxon>Hyphomicrobiales</taxon>
        <taxon>Nitrobacteraceae</taxon>
        <taxon>Bradyrhizobium</taxon>
    </lineage>
</organism>